<proteinExistence type="predicted"/>
<organism evidence="1 2">
    <name type="scientific">Phytophthora palmivora</name>
    <dbReference type="NCBI Taxonomy" id="4796"/>
    <lineage>
        <taxon>Eukaryota</taxon>
        <taxon>Sar</taxon>
        <taxon>Stramenopiles</taxon>
        <taxon>Oomycota</taxon>
        <taxon>Peronosporomycetes</taxon>
        <taxon>Peronosporales</taxon>
        <taxon>Peronosporaceae</taxon>
        <taxon>Phytophthora</taxon>
    </lineage>
</organism>
<evidence type="ECO:0000313" key="1">
    <source>
        <dbReference type="EMBL" id="POM60646.1"/>
    </source>
</evidence>
<comment type="caution">
    <text evidence="1">The sequence shown here is derived from an EMBL/GenBank/DDBJ whole genome shotgun (WGS) entry which is preliminary data.</text>
</comment>
<dbReference type="AlphaFoldDB" id="A0A2P4X531"/>
<protein>
    <submittedName>
        <fullName evidence="1">Uncharacterized protein</fullName>
    </submittedName>
</protein>
<keyword evidence="2" id="KW-1185">Reference proteome</keyword>
<dbReference type="OrthoDB" id="144407at2759"/>
<sequence length="120" mass="13408">MVTVVNTDHVSANALDWKFGDSNNTYSNKSGKIFMSTLNDLGLPDKLNPLQRFSRDSNARFSTLHPSMATFLTTINQISAEYGLHLADIPRGSARRIRREVIELSTPMGLLKKLENTVEV</sequence>
<dbReference type="EMBL" id="NCKW01016844">
    <property type="protein sequence ID" value="POM60646.1"/>
    <property type="molecule type" value="Genomic_DNA"/>
</dbReference>
<name>A0A2P4X531_9STRA</name>
<accession>A0A2P4X531</accession>
<reference evidence="1 2" key="1">
    <citation type="journal article" date="2017" name="Genome Biol. Evol.">
        <title>Phytophthora megakarya and P. palmivora, closely related causal agents of cacao black pod rot, underwent increases in genome sizes and gene numbers by different mechanisms.</title>
        <authorList>
            <person name="Ali S.S."/>
            <person name="Shao J."/>
            <person name="Lary D.J."/>
            <person name="Kronmiller B."/>
            <person name="Shen D."/>
            <person name="Strem M.D."/>
            <person name="Amoako-Attah I."/>
            <person name="Akrofi A.Y."/>
            <person name="Begoude B.A."/>
            <person name="Ten Hoopen G.M."/>
            <person name="Coulibaly K."/>
            <person name="Kebe B.I."/>
            <person name="Melnick R.L."/>
            <person name="Guiltinan M.J."/>
            <person name="Tyler B.M."/>
            <person name="Meinhardt L.W."/>
            <person name="Bailey B.A."/>
        </authorList>
    </citation>
    <scope>NUCLEOTIDE SEQUENCE [LARGE SCALE GENOMIC DNA]</scope>
    <source>
        <strain evidence="2">sbr112.9</strain>
    </source>
</reference>
<gene>
    <name evidence="1" type="ORF">PHPALM_30488</name>
</gene>
<evidence type="ECO:0000313" key="2">
    <source>
        <dbReference type="Proteomes" id="UP000237271"/>
    </source>
</evidence>
<dbReference type="Proteomes" id="UP000237271">
    <property type="component" value="Unassembled WGS sequence"/>
</dbReference>